<feature type="transmembrane region" description="Helical" evidence="1">
    <location>
        <begin position="198"/>
        <end position="220"/>
    </location>
</feature>
<evidence type="ECO:0000313" key="4">
    <source>
        <dbReference type="Proteomes" id="UP001500604"/>
    </source>
</evidence>
<keyword evidence="1" id="KW-0472">Membrane</keyword>
<organism evidence="3 4">
    <name type="scientific">Kistimonas scapharcae</name>
    <dbReference type="NCBI Taxonomy" id="1036133"/>
    <lineage>
        <taxon>Bacteria</taxon>
        <taxon>Pseudomonadati</taxon>
        <taxon>Pseudomonadota</taxon>
        <taxon>Gammaproteobacteria</taxon>
        <taxon>Oceanospirillales</taxon>
        <taxon>Endozoicomonadaceae</taxon>
        <taxon>Kistimonas</taxon>
    </lineage>
</organism>
<dbReference type="InterPro" id="IPR025403">
    <property type="entry name" value="TgpA-like_C"/>
</dbReference>
<keyword evidence="1" id="KW-1133">Transmembrane helix</keyword>
<gene>
    <name evidence="3" type="ORF">GCM10023116_37440</name>
</gene>
<keyword evidence="4" id="KW-1185">Reference proteome</keyword>
<dbReference type="Proteomes" id="UP001500604">
    <property type="component" value="Unassembled WGS sequence"/>
</dbReference>
<dbReference type="Pfam" id="PF13559">
    <property type="entry name" value="DUF4129"/>
    <property type="match status" value="1"/>
</dbReference>
<evidence type="ECO:0000256" key="1">
    <source>
        <dbReference type="SAM" id="Phobius"/>
    </source>
</evidence>
<feature type="transmembrane region" description="Helical" evidence="1">
    <location>
        <begin position="150"/>
        <end position="175"/>
    </location>
</feature>
<feature type="domain" description="Protein-glutamine gamma-glutamyltransferase-like C-terminal" evidence="2">
    <location>
        <begin position="440"/>
        <end position="511"/>
    </location>
</feature>
<feature type="transmembrane region" description="Helical" evidence="1">
    <location>
        <begin position="29"/>
        <end position="52"/>
    </location>
</feature>
<proteinExistence type="predicted"/>
<accession>A0ABP8V870</accession>
<dbReference type="RefSeq" id="WP_345197836.1">
    <property type="nucleotide sequence ID" value="NZ_BAABFL010000453.1"/>
</dbReference>
<keyword evidence="1" id="KW-0812">Transmembrane</keyword>
<sequence>MDLGQLSIRPRLRSRYEAMDLGFVLARQWWRSLFLAWLIPSGVVFLFASLLVGERQWLALLLVWWFKPLWDCAPLYIGSRQLFGESVSVGSAIRAMPGMLRADWFAWLTWRRFSPGRAFVMPVTALEKLTGKRRRQRIGVLDQREGSGSAWLTIACVHIEAILSMGAAFLLMLFLPDSIGVEWYNADGPLWWQVVTNVLGWLAMSMVAPFYTMAGFALYINRRIELEGWDIEIRFRAMAQRISETKREKSTATLRSLVVLSASLITALCLVTLEPVWARTSVLDPSGSLHHIDQVESREMIQSVLAGDAFHQQETQRGWRLKSFDDEESEEPSDSWIVDFIQWLQEWNAHQGQIQQGMAFLLEVLLWVILAVVIAYLLYFYRKHLGSLVAGIASGVAPKRSTPTVLAGMDVRPESLPDDVPASAQSLWQSGDHRAAMGLLYRASLSRLIHAFSVPLVAGHTEQECVDLVAGLPDNTLHDYMRCLTLDWQRLAYGHQVIEPQQFKALCQQWREVFCRD</sequence>
<evidence type="ECO:0000313" key="3">
    <source>
        <dbReference type="EMBL" id="GAA4651460.1"/>
    </source>
</evidence>
<evidence type="ECO:0000259" key="2">
    <source>
        <dbReference type="Pfam" id="PF13559"/>
    </source>
</evidence>
<name>A0ABP8V870_9GAMM</name>
<protein>
    <submittedName>
        <fullName evidence="3">DUF4129 domain-containing protein</fullName>
    </submittedName>
</protein>
<dbReference type="EMBL" id="BAABFL010000453">
    <property type="protein sequence ID" value="GAA4651460.1"/>
    <property type="molecule type" value="Genomic_DNA"/>
</dbReference>
<comment type="caution">
    <text evidence="3">The sequence shown here is derived from an EMBL/GenBank/DDBJ whole genome shotgun (WGS) entry which is preliminary data.</text>
</comment>
<feature type="transmembrane region" description="Helical" evidence="1">
    <location>
        <begin position="257"/>
        <end position="278"/>
    </location>
</feature>
<feature type="transmembrane region" description="Helical" evidence="1">
    <location>
        <begin position="357"/>
        <end position="379"/>
    </location>
</feature>
<reference evidence="4" key="1">
    <citation type="journal article" date="2019" name="Int. J. Syst. Evol. Microbiol.">
        <title>The Global Catalogue of Microorganisms (GCM) 10K type strain sequencing project: providing services to taxonomists for standard genome sequencing and annotation.</title>
        <authorList>
            <consortium name="The Broad Institute Genomics Platform"/>
            <consortium name="The Broad Institute Genome Sequencing Center for Infectious Disease"/>
            <person name="Wu L."/>
            <person name="Ma J."/>
        </authorList>
    </citation>
    <scope>NUCLEOTIDE SEQUENCE [LARGE SCALE GENOMIC DNA]</scope>
    <source>
        <strain evidence="4">JCM 17805</strain>
    </source>
</reference>